<evidence type="ECO:0000313" key="1">
    <source>
        <dbReference type="EMBL" id="OAA78049.1"/>
    </source>
</evidence>
<dbReference type="SUPFAM" id="SSF82199">
    <property type="entry name" value="SET domain"/>
    <property type="match status" value="1"/>
</dbReference>
<proteinExistence type="predicted"/>
<organism evidence="1 2">
    <name type="scientific">Akanthomyces lecanii RCEF 1005</name>
    <dbReference type="NCBI Taxonomy" id="1081108"/>
    <lineage>
        <taxon>Eukaryota</taxon>
        <taxon>Fungi</taxon>
        <taxon>Dikarya</taxon>
        <taxon>Ascomycota</taxon>
        <taxon>Pezizomycotina</taxon>
        <taxon>Sordariomycetes</taxon>
        <taxon>Hypocreomycetidae</taxon>
        <taxon>Hypocreales</taxon>
        <taxon>Cordycipitaceae</taxon>
        <taxon>Akanthomyces</taxon>
        <taxon>Cordyceps confragosa</taxon>
    </lineage>
</organism>
<gene>
    <name evidence="1" type="ORF">LEL_04872</name>
</gene>
<dbReference type="AlphaFoldDB" id="A0A168HPE3"/>
<sequence length="497" mass="53987">MSPSAKVDALVAWATSNSAVLHPDVHIYQDAVTGFSFQVKPAATQPLAGDYTSGPPIVRLPAALSLSYLNAISPETPGAPLASPLLAAGALPPHVLGRLFLIKEYLAGPSSFWHPYIQALPQPADAGSWLLPAFWDADDAELLEGTNVEVGLARIRDDLRRDLAAIQAVLLPLARGSTADVQEESNKRLVDGFRPELYRWAYAIFSSRSFRPSLVLSDDECRVLPPGVSTDDFSVLLPLFDIGNHDMTAPVRWQRVAAGCELQTSRAYQPGEQVFNNYSFKTNAELLLGYGFMIPPTAALHNDYIHVRKRAAAAGGGGGGGGEASMSEEYLISARPLSDTSSVLARSKLPAVAGFDVEHASSITPAFQHVQPDMVWDIFTAIAPGDACKQLIPVDDNGEDADRRRRLLFLAGQVDGACLPYFAQTAAIIQNKVIQELERLNETDVEVDDDERARLTPCQKLALEYRDRCRVVLESTLEMMNNDKTLAAAMEAMGEEE</sequence>
<dbReference type="OrthoDB" id="42889at2759"/>
<protein>
    <submittedName>
        <fullName evidence="1">SET domain protein</fullName>
    </submittedName>
</protein>
<dbReference type="Proteomes" id="UP000076881">
    <property type="component" value="Unassembled WGS sequence"/>
</dbReference>
<dbReference type="EMBL" id="AZHF01000003">
    <property type="protein sequence ID" value="OAA78049.1"/>
    <property type="molecule type" value="Genomic_DNA"/>
</dbReference>
<dbReference type="STRING" id="1081108.A0A168HPE3"/>
<comment type="caution">
    <text evidence="1">The sequence shown here is derived from an EMBL/GenBank/DDBJ whole genome shotgun (WGS) entry which is preliminary data.</text>
</comment>
<accession>A0A168HPE3</accession>
<dbReference type="PANTHER" id="PTHR13271:SF146">
    <property type="entry name" value="SET DOMAIN-CONTAINING PROTEIN"/>
    <property type="match status" value="1"/>
</dbReference>
<name>A0A168HPE3_CORDF</name>
<dbReference type="GO" id="GO:0005634">
    <property type="term" value="C:nucleus"/>
    <property type="evidence" value="ECO:0007669"/>
    <property type="project" value="TreeGrafter"/>
</dbReference>
<reference evidence="1 2" key="1">
    <citation type="journal article" date="2016" name="Genome Biol. Evol.">
        <title>Divergent and convergent evolution of fungal pathogenicity.</title>
        <authorList>
            <person name="Shang Y."/>
            <person name="Xiao G."/>
            <person name="Zheng P."/>
            <person name="Cen K."/>
            <person name="Zhan S."/>
            <person name="Wang C."/>
        </authorList>
    </citation>
    <scope>NUCLEOTIDE SEQUENCE [LARGE SCALE GENOMIC DNA]</scope>
    <source>
        <strain evidence="1 2">RCEF 1005</strain>
    </source>
</reference>
<evidence type="ECO:0000313" key="2">
    <source>
        <dbReference type="Proteomes" id="UP000076881"/>
    </source>
</evidence>
<dbReference type="InterPro" id="IPR050600">
    <property type="entry name" value="SETD3_SETD6_MTase"/>
</dbReference>
<dbReference type="PANTHER" id="PTHR13271">
    <property type="entry name" value="UNCHARACTERIZED PUTATIVE METHYLTRANSFERASE"/>
    <property type="match status" value="1"/>
</dbReference>
<dbReference type="GO" id="GO:0016279">
    <property type="term" value="F:protein-lysine N-methyltransferase activity"/>
    <property type="evidence" value="ECO:0007669"/>
    <property type="project" value="TreeGrafter"/>
</dbReference>
<keyword evidence="2" id="KW-1185">Reference proteome</keyword>
<dbReference type="InterPro" id="IPR046341">
    <property type="entry name" value="SET_dom_sf"/>
</dbReference>
<dbReference type="Gene3D" id="3.90.1410.10">
    <property type="entry name" value="set domain protein methyltransferase, domain 1"/>
    <property type="match status" value="1"/>
</dbReference>